<feature type="region of interest" description="Disordered" evidence="1">
    <location>
        <begin position="150"/>
        <end position="238"/>
    </location>
</feature>
<proteinExistence type="predicted"/>
<evidence type="ECO:0000256" key="1">
    <source>
        <dbReference type="SAM" id="MobiDB-lite"/>
    </source>
</evidence>
<feature type="compositionally biased region" description="Basic and acidic residues" evidence="1">
    <location>
        <begin position="211"/>
        <end position="223"/>
    </location>
</feature>
<feature type="region of interest" description="Disordered" evidence="1">
    <location>
        <begin position="260"/>
        <end position="311"/>
    </location>
</feature>
<feature type="compositionally biased region" description="Basic residues" evidence="1">
    <location>
        <begin position="68"/>
        <end position="81"/>
    </location>
</feature>
<feature type="compositionally biased region" description="Basic and acidic residues" evidence="1">
    <location>
        <begin position="260"/>
        <end position="273"/>
    </location>
</feature>
<feature type="compositionally biased region" description="Basic and acidic residues" evidence="1">
    <location>
        <begin position="179"/>
        <end position="191"/>
    </location>
</feature>
<gene>
    <name evidence="2" type="ORF">VNI00_018517</name>
</gene>
<dbReference type="EMBL" id="JAYKXP010000244">
    <property type="protein sequence ID" value="KAK7017905.1"/>
    <property type="molecule type" value="Genomic_DNA"/>
</dbReference>
<evidence type="ECO:0000313" key="2">
    <source>
        <dbReference type="EMBL" id="KAK7017905.1"/>
    </source>
</evidence>
<reference evidence="2 3" key="1">
    <citation type="submission" date="2024-01" db="EMBL/GenBank/DDBJ databases">
        <title>A draft genome for a cacao thread blight-causing isolate of Paramarasmius palmivorus.</title>
        <authorList>
            <person name="Baruah I.K."/>
            <person name="Bukari Y."/>
            <person name="Amoako-Attah I."/>
            <person name="Meinhardt L.W."/>
            <person name="Bailey B.A."/>
            <person name="Cohen S.P."/>
        </authorList>
    </citation>
    <scope>NUCLEOTIDE SEQUENCE [LARGE SCALE GENOMIC DNA]</scope>
    <source>
        <strain evidence="2 3">GH-12</strain>
    </source>
</reference>
<dbReference type="Proteomes" id="UP001383192">
    <property type="component" value="Unassembled WGS sequence"/>
</dbReference>
<evidence type="ECO:0000313" key="3">
    <source>
        <dbReference type="Proteomes" id="UP001383192"/>
    </source>
</evidence>
<feature type="compositionally biased region" description="Basic residues" evidence="1">
    <location>
        <begin position="274"/>
        <end position="287"/>
    </location>
</feature>
<keyword evidence="3" id="KW-1185">Reference proteome</keyword>
<sequence>MIRRASSKTTDSRFTDRLAAHRLYHMDSSSGGHTTDEDDEFGSTLVETPCPPSRSRLPYTTKNDPKVGRAHRLKDLKKVSRRPSPLKPSKTKSTACGRPPAQIFLLPKPRSKSAGQLKTKKAAAELKIRKRMAELQQIRLHREALGCEKTRVSLARERPGHTAAGPDSPPGDDLAPESPKVDDLSASEERMVTVFTDPLGQKCMGLSSEPTGRDRPSPCDTREYKRHQQASNSRRYYQNHRSEIRLRVKERRARQAEILRSSSEEIRNDILEAKHRKQREYSRKHREANRSAINARERERRKRQRDLKEVV</sequence>
<name>A0AAW0AXH3_9AGAR</name>
<protein>
    <submittedName>
        <fullName evidence="2">Uncharacterized protein</fullName>
    </submittedName>
</protein>
<organism evidence="2 3">
    <name type="scientific">Paramarasmius palmivorus</name>
    <dbReference type="NCBI Taxonomy" id="297713"/>
    <lineage>
        <taxon>Eukaryota</taxon>
        <taxon>Fungi</taxon>
        <taxon>Dikarya</taxon>
        <taxon>Basidiomycota</taxon>
        <taxon>Agaricomycotina</taxon>
        <taxon>Agaricomycetes</taxon>
        <taxon>Agaricomycetidae</taxon>
        <taxon>Agaricales</taxon>
        <taxon>Marasmiineae</taxon>
        <taxon>Marasmiaceae</taxon>
        <taxon>Paramarasmius</taxon>
    </lineage>
</organism>
<feature type="compositionally biased region" description="Basic and acidic residues" evidence="1">
    <location>
        <begin position="150"/>
        <end position="160"/>
    </location>
</feature>
<feature type="region of interest" description="Disordered" evidence="1">
    <location>
        <begin position="25"/>
        <end position="105"/>
    </location>
</feature>
<comment type="caution">
    <text evidence="2">The sequence shown here is derived from an EMBL/GenBank/DDBJ whole genome shotgun (WGS) entry which is preliminary data.</text>
</comment>
<accession>A0AAW0AXH3</accession>
<dbReference type="AlphaFoldDB" id="A0AAW0AXH3"/>